<dbReference type="AlphaFoldDB" id="G0J1G5"/>
<keyword evidence="1" id="KW-0472">Membrane</keyword>
<feature type="transmembrane region" description="Helical" evidence="1">
    <location>
        <begin position="12"/>
        <end position="34"/>
    </location>
</feature>
<dbReference type="HOGENOM" id="CLU_3151925_0_0_10"/>
<name>G0J1G5_CYCMS</name>
<dbReference type="KEGG" id="cmr:Cycma_3645"/>
<evidence type="ECO:0000256" key="1">
    <source>
        <dbReference type="SAM" id="Phobius"/>
    </source>
</evidence>
<keyword evidence="1" id="KW-1133">Transmembrane helix</keyword>
<reference evidence="3" key="1">
    <citation type="submission" date="2011-07" db="EMBL/GenBank/DDBJ databases">
        <title>The complete genome of Cyclobacterium marinum DSM 745.</title>
        <authorList>
            <person name="Lucas S."/>
            <person name="Han J."/>
            <person name="Lapidus A."/>
            <person name="Bruce D."/>
            <person name="Goodwin L."/>
            <person name="Pitluck S."/>
            <person name="Peters L."/>
            <person name="Kyrpides N."/>
            <person name="Mavromatis K."/>
            <person name="Ivanova N."/>
            <person name="Ovchinnikova G."/>
            <person name="Chertkov O."/>
            <person name="Detter J.C."/>
            <person name="Tapia R."/>
            <person name="Han C."/>
            <person name="Land M."/>
            <person name="Hauser L."/>
            <person name="Markowitz V."/>
            <person name="Cheng J.-F."/>
            <person name="Hugenholtz P."/>
            <person name="Woyke T."/>
            <person name="Wu D."/>
            <person name="Tindall B."/>
            <person name="Schuetze A."/>
            <person name="Brambilla E."/>
            <person name="Klenk H.-P."/>
            <person name="Eisen J.A."/>
        </authorList>
    </citation>
    <scope>NUCLEOTIDE SEQUENCE [LARGE SCALE GENOMIC DNA]</scope>
    <source>
        <strain evidence="3">ATCC 25205 / DSM 745 / LMG 13164 / NCIMB 1802</strain>
    </source>
</reference>
<gene>
    <name evidence="2" type="ordered locus">Cycma_3645</name>
</gene>
<dbReference type="Proteomes" id="UP000001635">
    <property type="component" value="Chromosome"/>
</dbReference>
<dbReference type="STRING" id="880070.Cycma_3645"/>
<protein>
    <submittedName>
        <fullName evidence="2">Uncharacterized protein</fullName>
    </submittedName>
</protein>
<proteinExistence type="predicted"/>
<dbReference type="EMBL" id="CP002955">
    <property type="protein sequence ID" value="AEL27360.1"/>
    <property type="molecule type" value="Genomic_DNA"/>
</dbReference>
<evidence type="ECO:0000313" key="3">
    <source>
        <dbReference type="Proteomes" id="UP000001635"/>
    </source>
</evidence>
<keyword evidence="3" id="KW-1185">Reference proteome</keyword>
<keyword evidence="1" id="KW-0812">Transmembrane</keyword>
<sequence>MYLNHILLDMWYYYPINVNFVILLQLNLLGNITLKSQFYKAGKLGINI</sequence>
<evidence type="ECO:0000313" key="2">
    <source>
        <dbReference type="EMBL" id="AEL27360.1"/>
    </source>
</evidence>
<organism evidence="2 3">
    <name type="scientific">Cyclobacterium marinum (strain ATCC 25205 / DSM 745 / LMG 13164 / NCIMB 1802)</name>
    <name type="common">Flectobacillus marinus</name>
    <dbReference type="NCBI Taxonomy" id="880070"/>
    <lineage>
        <taxon>Bacteria</taxon>
        <taxon>Pseudomonadati</taxon>
        <taxon>Bacteroidota</taxon>
        <taxon>Cytophagia</taxon>
        <taxon>Cytophagales</taxon>
        <taxon>Cyclobacteriaceae</taxon>
        <taxon>Cyclobacterium</taxon>
    </lineage>
</organism>
<accession>G0J1G5</accession>